<proteinExistence type="predicted"/>
<feature type="transmembrane region" description="Helical" evidence="1">
    <location>
        <begin position="6"/>
        <end position="25"/>
    </location>
</feature>
<evidence type="ECO:0000313" key="3">
    <source>
        <dbReference type="Proteomes" id="UP001054945"/>
    </source>
</evidence>
<keyword evidence="3" id="KW-1185">Reference proteome</keyword>
<accession>A0AAV4RIM1</accession>
<evidence type="ECO:0000256" key="1">
    <source>
        <dbReference type="SAM" id="Phobius"/>
    </source>
</evidence>
<keyword evidence="1" id="KW-0812">Transmembrane</keyword>
<protein>
    <submittedName>
        <fullName evidence="2">Uncharacterized protein</fullName>
    </submittedName>
</protein>
<organism evidence="2 3">
    <name type="scientific">Caerostris extrusa</name>
    <name type="common">Bark spider</name>
    <name type="synonym">Caerostris bankana</name>
    <dbReference type="NCBI Taxonomy" id="172846"/>
    <lineage>
        <taxon>Eukaryota</taxon>
        <taxon>Metazoa</taxon>
        <taxon>Ecdysozoa</taxon>
        <taxon>Arthropoda</taxon>
        <taxon>Chelicerata</taxon>
        <taxon>Arachnida</taxon>
        <taxon>Araneae</taxon>
        <taxon>Araneomorphae</taxon>
        <taxon>Entelegynae</taxon>
        <taxon>Araneoidea</taxon>
        <taxon>Araneidae</taxon>
        <taxon>Caerostris</taxon>
    </lineage>
</organism>
<comment type="caution">
    <text evidence="2">The sequence shown here is derived from an EMBL/GenBank/DDBJ whole genome shotgun (WGS) entry which is preliminary data.</text>
</comment>
<evidence type="ECO:0000313" key="2">
    <source>
        <dbReference type="EMBL" id="GIY20879.1"/>
    </source>
</evidence>
<dbReference type="Proteomes" id="UP001054945">
    <property type="component" value="Unassembled WGS sequence"/>
</dbReference>
<dbReference type="AlphaFoldDB" id="A0AAV4RIM1"/>
<name>A0AAV4RIM1_CAEEX</name>
<sequence>MTEHYFTILIGTLLLKYFGLLRGVILRLSVLGWPDAGIKCKGLNSIRQLRSLWNNPETIKKATNNLAESYCCLNNGIQQQKQKQKPPNADITTFSLEISVTFHRRCASGLQYSGANTNCPIK</sequence>
<gene>
    <name evidence="2" type="ORF">CEXT_146521</name>
</gene>
<keyword evidence="1" id="KW-0472">Membrane</keyword>
<dbReference type="EMBL" id="BPLR01007944">
    <property type="protein sequence ID" value="GIY20879.1"/>
    <property type="molecule type" value="Genomic_DNA"/>
</dbReference>
<keyword evidence="1" id="KW-1133">Transmembrane helix</keyword>
<reference evidence="2 3" key="1">
    <citation type="submission" date="2021-06" db="EMBL/GenBank/DDBJ databases">
        <title>Caerostris extrusa draft genome.</title>
        <authorList>
            <person name="Kono N."/>
            <person name="Arakawa K."/>
        </authorList>
    </citation>
    <scope>NUCLEOTIDE SEQUENCE [LARGE SCALE GENOMIC DNA]</scope>
</reference>